<dbReference type="RefSeq" id="WP_311191698.1">
    <property type="nucleotide sequence ID" value="NZ_CP115541.1"/>
</dbReference>
<sequence>MTLSSLDLAHLSDNAYLNPNDRVQDPKDREVTLVLGHGYRVIEQVDNQVTGYQGTVYQRLDTGQVIVAHRGTEAVGHDIATDLAMLAARTNVQAPEAIALTARAIEHARSESERRGTPSDVIVTGHSLGGALAQVTAHHFDLKGETFNAYGAASLSRRIPEGGSSVINHVMANDPVSAASPHYGEVRVYAKQNEIDTLRRNGYGEGLTLGSVFIAPGSRVAATAGMSLESHKLGNFLGPDSVLEYASHRDLADSNRELIQDYRDDVKRARQLVPLGMVSGVGLAKHLIDEFRDPLPAGEPARLEEKAREQPAALPPSVPLKPLNGPGHVGYPLFIGALQGVHEQDQRAGRTPDVRSEQLAGALACRMHELGGKRIDHVVLSNDASTAFAIQGALSDPAHLRASVPTVAAMNTPLEQSGRQIENQATAQLAQQDQVQEQIRGMSRGVS</sequence>
<reference evidence="3 4" key="1">
    <citation type="submission" date="2022-12" db="EMBL/GenBank/DDBJ databases">
        <title>Two new species, Stenotrophomonas aracearum and Stenotrophomonas oahuensis, isolated from Anthurium (Araceae family) in Hawaii.</title>
        <authorList>
            <person name="Chunag S.C."/>
            <person name="Dobhal S."/>
            <person name="Alvarez A."/>
            <person name="Arif M."/>
        </authorList>
    </citation>
    <scope>NUCLEOTIDE SEQUENCE [LARGE SCALE GENOMIC DNA]</scope>
    <source>
        <strain evidence="3 4">A5586</strain>
    </source>
</reference>
<dbReference type="SUPFAM" id="SSF53474">
    <property type="entry name" value="alpha/beta-Hydrolases"/>
    <property type="match status" value="1"/>
</dbReference>
<organism evidence="3 4">
    <name type="scientific">Stenotrophomonas oahuensis</name>
    <dbReference type="NCBI Taxonomy" id="3003271"/>
    <lineage>
        <taxon>Bacteria</taxon>
        <taxon>Pseudomonadati</taxon>
        <taxon>Pseudomonadota</taxon>
        <taxon>Gammaproteobacteria</taxon>
        <taxon>Lysobacterales</taxon>
        <taxon>Lysobacteraceae</taxon>
        <taxon>Stenotrophomonas</taxon>
    </lineage>
</organism>
<dbReference type="Pfam" id="PF20410">
    <property type="entry name" value="X-Tfes_XVIPCD"/>
    <property type="match status" value="1"/>
</dbReference>
<gene>
    <name evidence="3" type="ORF">PDM29_19620</name>
</gene>
<proteinExistence type="predicted"/>
<evidence type="ECO:0000313" key="3">
    <source>
        <dbReference type="EMBL" id="WNH52502.1"/>
    </source>
</evidence>
<evidence type="ECO:0000313" key="4">
    <source>
        <dbReference type="Proteomes" id="UP001302072"/>
    </source>
</evidence>
<dbReference type="EMBL" id="CP115541">
    <property type="protein sequence ID" value="WNH52502.1"/>
    <property type="molecule type" value="Genomic_DNA"/>
</dbReference>
<dbReference type="InterPro" id="IPR046519">
    <property type="entry name" value="X-Tfes_XVIPCD"/>
</dbReference>
<dbReference type="Gene3D" id="3.40.50.1820">
    <property type="entry name" value="alpha/beta hydrolase"/>
    <property type="match status" value="1"/>
</dbReference>
<feature type="domain" description="X-Tfes XVIPCD" evidence="2">
    <location>
        <begin position="326"/>
        <end position="422"/>
    </location>
</feature>
<dbReference type="Pfam" id="PF26363">
    <property type="entry name" value="Phospholipase-like"/>
    <property type="match status" value="1"/>
</dbReference>
<dbReference type="Proteomes" id="UP001302072">
    <property type="component" value="Chromosome"/>
</dbReference>
<evidence type="ECO:0000256" key="1">
    <source>
        <dbReference type="SAM" id="MobiDB-lite"/>
    </source>
</evidence>
<feature type="region of interest" description="Disordered" evidence="1">
    <location>
        <begin position="425"/>
        <end position="447"/>
    </location>
</feature>
<keyword evidence="4" id="KW-1185">Reference proteome</keyword>
<evidence type="ECO:0000259" key="2">
    <source>
        <dbReference type="Pfam" id="PF20410"/>
    </source>
</evidence>
<accession>A0ABY9YNM5</accession>
<feature type="compositionally biased region" description="Low complexity" evidence="1">
    <location>
        <begin position="425"/>
        <end position="438"/>
    </location>
</feature>
<name>A0ABY9YNM5_9GAMM</name>
<protein>
    <submittedName>
        <fullName evidence="3">Lipase</fullName>
    </submittedName>
</protein>
<dbReference type="InterPro" id="IPR029058">
    <property type="entry name" value="AB_hydrolase_fold"/>
</dbReference>